<dbReference type="AlphaFoldDB" id="A0AAN4HJH3"/>
<protein>
    <submittedName>
        <fullName evidence="2">Uncharacterized protein</fullName>
    </submittedName>
</protein>
<feature type="transmembrane region" description="Helical" evidence="1">
    <location>
        <begin position="12"/>
        <end position="33"/>
    </location>
</feature>
<dbReference type="RefSeq" id="WP_001102141.1">
    <property type="nucleotide sequence ID" value="NZ_ARXZ02000004.1"/>
</dbReference>
<comment type="caution">
    <text evidence="2">The sequence shown here is derived from an EMBL/GenBank/DDBJ whole genome shotgun (WGS) entry which is preliminary data.</text>
</comment>
<keyword evidence="1" id="KW-0472">Membrane</keyword>
<reference evidence="2 3" key="1">
    <citation type="journal article" date="2013" name="Genome Announc.">
        <title>Draft Genome Sequence of Bacillus thuringiensis var. thuringiensis Strain T01-328, a Brazilian Isolate That Produces a Soluble Pesticide Protein, Cry1Ia.</title>
        <authorList>
            <person name="Varani A.M."/>
            <person name="Lemos M.V."/>
            <person name="Fernandes C.C."/>
            <person name="Lemos E.G."/>
            <person name="Alves E.C."/>
            <person name="Desiderio J.A."/>
        </authorList>
    </citation>
    <scope>NUCLEOTIDE SEQUENCE [LARGE SCALE GENOMIC DNA]</scope>
    <source>
        <strain evidence="2 3">T01-328</strain>
    </source>
</reference>
<proteinExistence type="predicted"/>
<feature type="transmembrane region" description="Helical" evidence="1">
    <location>
        <begin position="69"/>
        <end position="90"/>
    </location>
</feature>
<evidence type="ECO:0000313" key="2">
    <source>
        <dbReference type="EMBL" id="ERI00875.1"/>
    </source>
</evidence>
<keyword evidence="1" id="KW-1133">Transmembrane helix</keyword>
<evidence type="ECO:0000256" key="1">
    <source>
        <dbReference type="SAM" id="Phobius"/>
    </source>
</evidence>
<sequence>MNVNKIRTIISILIPLVLTMLIVNFLCEVIPNILEGLPIFFPLIICPIGFILAYISYKSERSRWTKFGMVLNSVLFCTPFIWMIGGTMFIGA</sequence>
<dbReference type="Proteomes" id="UP000013487">
    <property type="component" value="Unassembled WGS sequence"/>
</dbReference>
<evidence type="ECO:0000313" key="3">
    <source>
        <dbReference type="Proteomes" id="UP000013487"/>
    </source>
</evidence>
<feature type="transmembrane region" description="Helical" evidence="1">
    <location>
        <begin position="39"/>
        <end position="57"/>
    </location>
</feature>
<gene>
    <name evidence="2" type="ORF">BTCBT_002430</name>
</gene>
<accession>A0AAN4HJH3</accession>
<organism evidence="2 3">
    <name type="scientific">Bacillus thuringiensis T01-328</name>
    <dbReference type="NCBI Taxonomy" id="1324966"/>
    <lineage>
        <taxon>Bacteria</taxon>
        <taxon>Bacillati</taxon>
        <taxon>Bacillota</taxon>
        <taxon>Bacilli</taxon>
        <taxon>Bacillales</taxon>
        <taxon>Bacillaceae</taxon>
        <taxon>Bacillus</taxon>
        <taxon>Bacillus cereus group</taxon>
    </lineage>
</organism>
<name>A0AAN4HJH3_BACTU</name>
<keyword evidence="1" id="KW-0812">Transmembrane</keyword>
<dbReference type="EMBL" id="ARXZ02000004">
    <property type="protein sequence ID" value="ERI00875.1"/>
    <property type="molecule type" value="Genomic_DNA"/>
</dbReference>